<dbReference type="SUPFAM" id="SSF51161">
    <property type="entry name" value="Trimeric LpxA-like enzymes"/>
    <property type="match status" value="1"/>
</dbReference>
<evidence type="ECO:0000256" key="3">
    <source>
        <dbReference type="ARBA" id="ARBA00007947"/>
    </source>
</evidence>
<dbReference type="PANTHER" id="PTHR43584">
    <property type="entry name" value="NUCLEOTIDYL TRANSFERASE"/>
    <property type="match status" value="1"/>
</dbReference>
<comment type="caution">
    <text evidence="18">The sequence shown here is derived from an EMBL/GenBank/DDBJ whole genome shotgun (WGS) entry which is preliminary data.</text>
</comment>
<protein>
    <recommendedName>
        <fullName evidence="17">MobA-like NTP transferase domain-containing protein</fullName>
    </recommendedName>
</protein>
<dbReference type="Pfam" id="PF12804">
    <property type="entry name" value="NTP_transf_3"/>
    <property type="match status" value="1"/>
</dbReference>
<dbReference type="AlphaFoldDB" id="A0A1F6D7D7"/>
<sequence length="502" mass="55011">MAVKTDDVRNGILTQLDALSSSLDSAAPSTAIILAAGHGKRIRSETSKMLHEIWGRPTVVRVADAARQGLGPEANQIIVVGIQALDVARAAGRRERRAFAYQAEQIGTGDAVRVGLNASPNGEGNIYVFPGDMGLLTGAAVSALREQFESQDADMMVLTGIYEGDPADNSYGRILRVPERDESGQPLEDAGQVIEIKNQADILALPDDAPYEVEHRGRVYRFTRQALIETREFNTSVYAFKGPPLKAHIDELTAENAQGEIYFTDLIRLFNQRGLVVRDAQAADNDVALAFNVKSVLKQMQAIARRQVYERLKDIITIQDEEDFYIADEVVAQVEEMDGDGVPVDIFIGQGAWVGPGVRLSRGVHIGHRSVLDGNIVLGRGVQVRENVLLSTFAHQTMKIGDFSEVLEGDILKGNLEVGSRTRIESRVNVTGSDEYPTRIGNCVTIKGTSYLFGSVVEDDLLIEHSVLIRKRAERVVKKDGSIQPIRYVLPQPEGLDSIQNL</sequence>
<evidence type="ECO:0000313" key="18">
    <source>
        <dbReference type="EMBL" id="OGG57247.1"/>
    </source>
</evidence>
<dbReference type="SUPFAM" id="SSF53448">
    <property type="entry name" value="Nucleotide-diphospho-sugar transferases"/>
    <property type="match status" value="1"/>
</dbReference>
<dbReference type="GO" id="GO:0008360">
    <property type="term" value="P:regulation of cell shape"/>
    <property type="evidence" value="ECO:0007669"/>
    <property type="project" value="UniProtKB-KW"/>
</dbReference>
<evidence type="ECO:0000256" key="16">
    <source>
        <dbReference type="ARBA" id="ARBA00049628"/>
    </source>
</evidence>
<evidence type="ECO:0000256" key="4">
    <source>
        <dbReference type="ARBA" id="ARBA00022490"/>
    </source>
</evidence>
<keyword evidence="9" id="KW-0133">Cell shape</keyword>
<evidence type="ECO:0000256" key="15">
    <source>
        <dbReference type="ARBA" id="ARBA00048493"/>
    </source>
</evidence>
<keyword evidence="6" id="KW-0548">Nucleotidyltransferase</keyword>
<evidence type="ECO:0000256" key="5">
    <source>
        <dbReference type="ARBA" id="ARBA00022679"/>
    </source>
</evidence>
<evidence type="ECO:0000256" key="6">
    <source>
        <dbReference type="ARBA" id="ARBA00022695"/>
    </source>
</evidence>
<evidence type="ECO:0000256" key="13">
    <source>
        <dbReference type="ARBA" id="ARBA00023316"/>
    </source>
</evidence>
<dbReference type="GO" id="GO:0003977">
    <property type="term" value="F:UDP-N-acetylglucosamine diphosphorylase activity"/>
    <property type="evidence" value="ECO:0007669"/>
    <property type="project" value="UniProtKB-EC"/>
</dbReference>
<evidence type="ECO:0000256" key="10">
    <source>
        <dbReference type="ARBA" id="ARBA00022984"/>
    </source>
</evidence>
<dbReference type="GO" id="GO:0071555">
    <property type="term" value="P:cell wall organization"/>
    <property type="evidence" value="ECO:0007669"/>
    <property type="project" value="UniProtKB-KW"/>
</dbReference>
<keyword evidence="11" id="KW-0511">Multifunctional enzyme</keyword>
<dbReference type="Gene3D" id="3.90.550.10">
    <property type="entry name" value="Spore Coat Polysaccharide Biosynthesis Protein SpsA, Chain A"/>
    <property type="match status" value="1"/>
</dbReference>
<comment type="catalytic activity">
    <reaction evidence="14">
        <text>alpha-D-glucosamine 1-phosphate + acetyl-CoA = N-acetyl-alpha-D-glucosamine 1-phosphate + CoA + H(+)</text>
        <dbReference type="Rhea" id="RHEA:13725"/>
        <dbReference type="ChEBI" id="CHEBI:15378"/>
        <dbReference type="ChEBI" id="CHEBI:57287"/>
        <dbReference type="ChEBI" id="CHEBI:57288"/>
        <dbReference type="ChEBI" id="CHEBI:57776"/>
        <dbReference type="ChEBI" id="CHEBI:58516"/>
        <dbReference type="EC" id="2.3.1.157"/>
    </reaction>
</comment>
<dbReference type="GO" id="GO:0009252">
    <property type="term" value="P:peptidoglycan biosynthetic process"/>
    <property type="evidence" value="ECO:0007669"/>
    <property type="project" value="UniProtKB-KW"/>
</dbReference>
<gene>
    <name evidence="18" type="ORF">A3F84_13270</name>
</gene>
<keyword evidence="10" id="KW-0573">Peptidoglycan synthesis</keyword>
<evidence type="ECO:0000259" key="17">
    <source>
        <dbReference type="Pfam" id="PF12804"/>
    </source>
</evidence>
<organism evidence="18 19">
    <name type="scientific">Handelsmanbacteria sp. (strain RIFCSPLOWO2_12_FULL_64_10)</name>
    <dbReference type="NCBI Taxonomy" id="1817868"/>
    <lineage>
        <taxon>Bacteria</taxon>
        <taxon>Candidatus Handelsmaniibacteriota</taxon>
    </lineage>
</organism>
<evidence type="ECO:0000256" key="1">
    <source>
        <dbReference type="ARBA" id="ARBA00001946"/>
    </source>
</evidence>
<proteinExistence type="inferred from homology"/>
<keyword evidence="13" id="KW-0961">Cell wall biogenesis/degradation</keyword>
<evidence type="ECO:0000256" key="14">
    <source>
        <dbReference type="ARBA" id="ARBA00048247"/>
    </source>
</evidence>
<feature type="domain" description="MobA-like NTP transferase" evidence="17">
    <location>
        <begin position="31"/>
        <end position="159"/>
    </location>
</feature>
<dbReference type="EMBL" id="MFKF01000006">
    <property type="protein sequence ID" value="OGG57247.1"/>
    <property type="molecule type" value="Genomic_DNA"/>
</dbReference>
<keyword evidence="4" id="KW-0963">Cytoplasm</keyword>
<keyword evidence="7" id="KW-0479">Metal-binding</keyword>
<keyword evidence="5" id="KW-0808">Transferase</keyword>
<comment type="catalytic activity">
    <reaction evidence="15">
        <text>N-acetyl-alpha-D-glucosamine 1-phosphate + UTP + H(+) = UDP-N-acetyl-alpha-D-glucosamine + diphosphate</text>
        <dbReference type="Rhea" id="RHEA:13509"/>
        <dbReference type="ChEBI" id="CHEBI:15378"/>
        <dbReference type="ChEBI" id="CHEBI:33019"/>
        <dbReference type="ChEBI" id="CHEBI:46398"/>
        <dbReference type="ChEBI" id="CHEBI:57705"/>
        <dbReference type="ChEBI" id="CHEBI:57776"/>
        <dbReference type="EC" id="2.7.7.23"/>
    </reaction>
</comment>
<keyword evidence="8" id="KW-0460">Magnesium</keyword>
<dbReference type="InterPro" id="IPR050065">
    <property type="entry name" value="GlmU-like"/>
</dbReference>
<dbReference type="InterPro" id="IPR029044">
    <property type="entry name" value="Nucleotide-diphossugar_trans"/>
</dbReference>
<dbReference type="InterPro" id="IPR025877">
    <property type="entry name" value="MobA-like_NTP_Trfase"/>
</dbReference>
<dbReference type="GO" id="GO:0019134">
    <property type="term" value="F:glucosamine-1-phosphate N-acetyltransferase activity"/>
    <property type="evidence" value="ECO:0007669"/>
    <property type="project" value="UniProtKB-EC"/>
</dbReference>
<dbReference type="PANTHER" id="PTHR43584:SF3">
    <property type="entry name" value="BIFUNCTIONAL PROTEIN GLMU"/>
    <property type="match status" value="1"/>
</dbReference>
<name>A0A1F6D7D7_HANXR</name>
<evidence type="ECO:0000256" key="9">
    <source>
        <dbReference type="ARBA" id="ARBA00022960"/>
    </source>
</evidence>
<comment type="function">
    <text evidence="16">Catalyzes the last two sequential reactions in the de novo biosynthetic pathway for UDP-N-acetylglucosamine (UDP-GlcNAc). The C-terminal domain catalyzes the transfer of acetyl group from acetyl coenzyme A to glucosamine-1-phosphate (GlcN-1-P) to produce N-acetylglucosamine-1-phosphate (GlcNAc-1-P), which is converted into UDP-GlcNAc by the transfer of uridine 5-monophosphate (from uridine 5-triphosphate), a reaction catalyzed by the N-terminal domain.</text>
</comment>
<comment type="cofactor">
    <cofactor evidence="1">
        <name>Mg(2+)</name>
        <dbReference type="ChEBI" id="CHEBI:18420"/>
    </cofactor>
</comment>
<reference evidence="18 19" key="1">
    <citation type="journal article" date="2016" name="Nat. Commun.">
        <title>Thousands of microbial genomes shed light on interconnected biogeochemical processes in an aquifer system.</title>
        <authorList>
            <person name="Anantharaman K."/>
            <person name="Brown C.T."/>
            <person name="Hug L.A."/>
            <person name="Sharon I."/>
            <person name="Castelle C.J."/>
            <person name="Probst A.J."/>
            <person name="Thomas B.C."/>
            <person name="Singh A."/>
            <person name="Wilkins M.J."/>
            <person name="Karaoz U."/>
            <person name="Brodie E.L."/>
            <person name="Williams K.H."/>
            <person name="Hubbard S.S."/>
            <person name="Banfield J.F."/>
        </authorList>
    </citation>
    <scope>NUCLEOTIDE SEQUENCE [LARGE SCALE GENOMIC DNA]</scope>
    <source>
        <strain evidence="19">RIFCSPLOWO2_12_FULL_64_10</strain>
    </source>
</reference>
<dbReference type="InterPro" id="IPR011004">
    <property type="entry name" value="Trimer_LpxA-like_sf"/>
</dbReference>
<keyword evidence="12" id="KW-0012">Acyltransferase</keyword>
<accession>A0A1F6D7D7</accession>
<evidence type="ECO:0000256" key="11">
    <source>
        <dbReference type="ARBA" id="ARBA00023268"/>
    </source>
</evidence>
<dbReference type="Proteomes" id="UP000178606">
    <property type="component" value="Unassembled WGS sequence"/>
</dbReference>
<evidence type="ECO:0000256" key="2">
    <source>
        <dbReference type="ARBA" id="ARBA00007707"/>
    </source>
</evidence>
<comment type="similarity">
    <text evidence="2">In the C-terminal section; belongs to the transferase hexapeptide repeat family.</text>
</comment>
<comment type="similarity">
    <text evidence="3">In the N-terminal section; belongs to the N-acetylglucosamine-1-phosphate uridyltransferase family.</text>
</comment>
<dbReference type="Gene3D" id="2.160.10.10">
    <property type="entry name" value="Hexapeptide repeat proteins"/>
    <property type="match status" value="2"/>
</dbReference>
<evidence type="ECO:0000313" key="19">
    <source>
        <dbReference type="Proteomes" id="UP000178606"/>
    </source>
</evidence>
<evidence type="ECO:0000256" key="12">
    <source>
        <dbReference type="ARBA" id="ARBA00023315"/>
    </source>
</evidence>
<evidence type="ECO:0000256" key="7">
    <source>
        <dbReference type="ARBA" id="ARBA00022723"/>
    </source>
</evidence>
<evidence type="ECO:0000256" key="8">
    <source>
        <dbReference type="ARBA" id="ARBA00022842"/>
    </source>
</evidence>
<dbReference type="GO" id="GO:0046872">
    <property type="term" value="F:metal ion binding"/>
    <property type="evidence" value="ECO:0007669"/>
    <property type="project" value="UniProtKB-KW"/>
</dbReference>